<evidence type="ECO:0000256" key="4">
    <source>
        <dbReference type="ARBA" id="ARBA00023242"/>
    </source>
</evidence>
<dbReference type="PANTHER" id="PTHR10997">
    <property type="entry name" value="IMPORTIN-7, 8, 11"/>
    <property type="match status" value="1"/>
</dbReference>
<dbReference type="FunCoup" id="A0A165I6U8">
    <property type="interactions" value="1043"/>
</dbReference>
<evidence type="ECO:0000313" key="6">
    <source>
        <dbReference type="EMBL" id="KZF24473.1"/>
    </source>
</evidence>
<dbReference type="FunFam" id="1.25.10.10:FF:000362">
    <property type="entry name" value="Importin 11, putative"/>
    <property type="match status" value="1"/>
</dbReference>
<evidence type="ECO:0000256" key="1">
    <source>
        <dbReference type="ARBA" id="ARBA00004123"/>
    </source>
</evidence>
<name>A0A165I6U8_XYLHT</name>
<feature type="domain" description="Importin N-terminal" evidence="5">
    <location>
        <begin position="37"/>
        <end position="109"/>
    </location>
</feature>
<dbReference type="PANTHER" id="PTHR10997:SF7">
    <property type="entry name" value="IMPORTIN-11"/>
    <property type="match status" value="1"/>
</dbReference>
<dbReference type="Pfam" id="PF03810">
    <property type="entry name" value="IBN_N"/>
    <property type="match status" value="1"/>
</dbReference>
<dbReference type="Gene3D" id="1.25.10.10">
    <property type="entry name" value="Leucine-rich Repeat Variant"/>
    <property type="match status" value="1"/>
</dbReference>
<dbReference type="InterPro" id="IPR058669">
    <property type="entry name" value="TPR_IPO7/11-like"/>
</dbReference>
<evidence type="ECO:0000256" key="3">
    <source>
        <dbReference type="ARBA" id="ARBA00022448"/>
    </source>
</evidence>
<reference evidence="6 7" key="1">
    <citation type="journal article" date="2016" name="Fungal Biol.">
        <title>The genome of Xylona heveae provides a window into fungal endophytism.</title>
        <authorList>
            <person name="Gazis R."/>
            <person name="Kuo A."/>
            <person name="Riley R."/>
            <person name="LaButti K."/>
            <person name="Lipzen A."/>
            <person name="Lin J."/>
            <person name="Amirebrahimi M."/>
            <person name="Hesse C.N."/>
            <person name="Spatafora J.W."/>
            <person name="Henrissat B."/>
            <person name="Hainaut M."/>
            <person name="Grigoriev I.V."/>
            <person name="Hibbett D.S."/>
        </authorList>
    </citation>
    <scope>NUCLEOTIDE SEQUENCE [LARGE SCALE GENOMIC DNA]</scope>
    <source>
        <strain evidence="6 7">TC161</strain>
    </source>
</reference>
<dbReference type="Pfam" id="PF25758">
    <property type="entry name" value="TPR_IPO11"/>
    <property type="match status" value="1"/>
</dbReference>
<dbReference type="GO" id="GO:0006606">
    <property type="term" value="P:protein import into nucleus"/>
    <property type="evidence" value="ECO:0007669"/>
    <property type="project" value="TreeGrafter"/>
</dbReference>
<proteinExistence type="inferred from homology"/>
<dbReference type="GO" id="GO:0005635">
    <property type="term" value="C:nuclear envelope"/>
    <property type="evidence" value="ECO:0007669"/>
    <property type="project" value="TreeGrafter"/>
</dbReference>
<keyword evidence="4" id="KW-0539">Nucleus</keyword>
<protein>
    <submittedName>
        <fullName evidence="6">ARM repeat-containing protein</fullName>
    </submittedName>
</protein>
<evidence type="ECO:0000256" key="2">
    <source>
        <dbReference type="ARBA" id="ARBA00007991"/>
    </source>
</evidence>
<dbReference type="Proteomes" id="UP000076632">
    <property type="component" value="Unassembled WGS sequence"/>
</dbReference>
<dbReference type="STRING" id="1328760.A0A165I6U8"/>
<evidence type="ECO:0000259" key="5">
    <source>
        <dbReference type="PROSITE" id="PS50166"/>
    </source>
</evidence>
<dbReference type="GO" id="GO:0031267">
    <property type="term" value="F:small GTPase binding"/>
    <property type="evidence" value="ECO:0007669"/>
    <property type="project" value="InterPro"/>
</dbReference>
<dbReference type="GO" id="GO:0005829">
    <property type="term" value="C:cytosol"/>
    <property type="evidence" value="ECO:0007669"/>
    <property type="project" value="TreeGrafter"/>
</dbReference>
<dbReference type="SMART" id="SM00913">
    <property type="entry name" value="IBN_N"/>
    <property type="match status" value="1"/>
</dbReference>
<dbReference type="EMBL" id="KV407456">
    <property type="protein sequence ID" value="KZF24473.1"/>
    <property type="molecule type" value="Genomic_DNA"/>
</dbReference>
<evidence type="ECO:0000313" key="7">
    <source>
        <dbReference type="Proteomes" id="UP000076632"/>
    </source>
</evidence>
<dbReference type="InterPro" id="IPR001494">
    <property type="entry name" value="Importin-beta_N"/>
</dbReference>
<dbReference type="SUPFAM" id="SSF48371">
    <property type="entry name" value="ARM repeat"/>
    <property type="match status" value="1"/>
</dbReference>
<dbReference type="GeneID" id="28894903"/>
<sequence length="1040" mass="118083">MNGAAELPSEANPLNFQTLLQTLEAATSSSLLQVRAATSQLQNWERQQGYYNLLQDAFIDKSSSVDVRYLAVIQLKNGIDKYWRRTASNVMSKEEKSVIRSRLYESGINEPDSRLALQNALVISKIIRFEFPADWPDAITDIVHLLRLAAQPGANPIHLPRVLLILLHIIKELSTARLQRLRTNLYSVTPETYQVLGRIYIEKVQIWRAWIQNGGGEGAGLEDIENSLLAIKALRRLMIAGYEFPNREKEVQEFWTIIRDQFGDFLNMVTSEPQQLTQPIQRMIEKHLLQLSKMHLEMARTHPAAFALLPDSINLVYAYWKFVSKFGENLGIKSAAALHSDIAVDEEEPKIQERLCLKGLLLIRACVKMVFTPSPSFKYRQEQDKEEQKLSVQMMRANFLTESFVRESMEVIVTRFFVFRSIDLQEWQEDPEEWERKEEGEGDSWEFSIKPCSERLFLDLVTHFKDFLIEPLINVFYSVSSPDNEDILFKDSVYNAIGLSAAVIHKSLDFDAFLTATLVAEVQKSQPGCNILRRRIAILLGQWVSVKISTSNRHLVYQIFQHLLDAADPYNDQVVRLTAGKQFKNVADEWEFEPNGFMPYATEILGRIMALIEEVSLTETKMTLLNTVSVIVERLEYRISPYADKIVSLLPSLWMQSGEEHLMKQAILTILTRLITSMKDDSRRYHEMILPLIKSAVEPESETRVYLLEDALDLWASIIVQTPSPASPDVLSLAPYLLSIFELGTETLRQALDITESYVLLAPGEMLTDEMRNNLIGGLASLLGTLKADANGIVTHLMEVAIRAANTLGGEQAVEVMGKSLLDTNFLAKVLEGLRESWEAHQTTGPNKKYSSIDGIVETDYFSVLARLSLASPRIFVGLMEAAGMSRGESFEQTLKWILDEWFSHFENVGDPDKRKLMCLALTRLLESGETWILSRLQDLIIMWTDVIIELQEGAEDKGGDLIYWDAEGLKPDTPEAPEDERRRNLTFTDPVHTINAIDFIRSHVQHAITACGGQEVFQQMWLANVDQDVIASFGKLGIV</sequence>
<dbReference type="InterPro" id="IPR016024">
    <property type="entry name" value="ARM-type_fold"/>
</dbReference>
<keyword evidence="7" id="KW-1185">Reference proteome</keyword>
<gene>
    <name evidence="6" type="ORF">L228DRAFT_208644</name>
</gene>
<dbReference type="OrthoDB" id="361693at2759"/>
<dbReference type="RefSeq" id="XP_018190028.1">
    <property type="nucleotide sequence ID" value="XM_018329766.1"/>
</dbReference>
<comment type="similarity">
    <text evidence="2">Belongs to the importin beta family.</text>
</comment>
<organism evidence="6 7">
    <name type="scientific">Xylona heveae (strain CBS 132557 / TC161)</name>
    <dbReference type="NCBI Taxonomy" id="1328760"/>
    <lineage>
        <taxon>Eukaryota</taxon>
        <taxon>Fungi</taxon>
        <taxon>Dikarya</taxon>
        <taxon>Ascomycota</taxon>
        <taxon>Pezizomycotina</taxon>
        <taxon>Xylonomycetes</taxon>
        <taxon>Xylonales</taxon>
        <taxon>Xylonaceae</taxon>
        <taxon>Xylona</taxon>
    </lineage>
</organism>
<comment type="subcellular location">
    <subcellularLocation>
        <location evidence="1">Nucleus</location>
    </subcellularLocation>
</comment>
<keyword evidence="3" id="KW-0813">Transport</keyword>
<dbReference type="InterPro" id="IPR011989">
    <property type="entry name" value="ARM-like"/>
</dbReference>
<dbReference type="InParanoid" id="A0A165I6U8"/>
<accession>A0A165I6U8</accession>
<dbReference type="OMA" id="SFHYVFH"/>
<dbReference type="AlphaFoldDB" id="A0A165I6U8"/>
<dbReference type="PROSITE" id="PS50166">
    <property type="entry name" value="IMPORTIN_B_NT"/>
    <property type="match status" value="1"/>
</dbReference>